<feature type="transmembrane region" description="Helical" evidence="4">
    <location>
        <begin position="67"/>
        <end position="86"/>
    </location>
</feature>
<feature type="transmembrane region" description="Helical" evidence="4">
    <location>
        <begin position="98"/>
        <end position="117"/>
    </location>
</feature>
<evidence type="ECO:0000256" key="4">
    <source>
        <dbReference type="SAM" id="Phobius"/>
    </source>
</evidence>
<proteinExistence type="predicted"/>
<dbReference type="InterPro" id="IPR018062">
    <property type="entry name" value="HTH_AraC-typ_CS"/>
</dbReference>
<dbReference type="PANTHER" id="PTHR43280:SF29">
    <property type="entry name" value="ARAC-FAMILY TRANSCRIPTIONAL REGULATOR"/>
    <property type="match status" value="1"/>
</dbReference>
<dbReference type="OrthoDB" id="5492415at2"/>
<keyword evidence="4" id="KW-1133">Transmembrane helix</keyword>
<sequence>MEINYNIISLIDILGLVQGVFLGLILVVESKRIKPKLFLGLFLLAYSAELLNSILGDLNILEFKPSLLYLPLDFRYLTIPLFYLYIKRIFNSPLTKKKNLLILLPGIIEFLFFAILFVLNLDTKLRIHNSEKFSDGIFLFAILSYPYSIYYAILTIKFINKQKKNVEDYYSNTEGKLLTWAKGVMVFLLFFILIIISTIFVEGKFYTDYMYPFISSVNVIFIFWIGISGLRQPKLFVSKNSITKKENIESSFNENSKNKSIINKTYYKKLIELMVGEKMFLEPNLSLADVSIKLKIPQRNLSELIREESDKNFNQFVNYYRVEEAKKLLLDSSNNHLNMLGIAFDSGFSSKATFYSVFKRHTSKTPTSFKNNNLT</sequence>
<dbReference type="SMART" id="SM00342">
    <property type="entry name" value="HTH_ARAC"/>
    <property type="match status" value="1"/>
</dbReference>
<dbReference type="PROSITE" id="PS00041">
    <property type="entry name" value="HTH_ARAC_FAMILY_1"/>
    <property type="match status" value="1"/>
</dbReference>
<evidence type="ECO:0000259" key="5">
    <source>
        <dbReference type="PROSITE" id="PS01124"/>
    </source>
</evidence>
<keyword evidence="3" id="KW-0804">Transcription</keyword>
<reference evidence="6 7" key="1">
    <citation type="submission" date="2016-11" db="EMBL/GenBank/DDBJ databases">
        <authorList>
            <person name="Jaros S."/>
            <person name="Januszkiewicz K."/>
            <person name="Wedrychowicz H."/>
        </authorList>
    </citation>
    <scope>NUCLEOTIDE SEQUENCE [LARGE SCALE GENOMIC DNA]</scope>
    <source>
        <strain evidence="6 7">CGMCC 1.8863</strain>
    </source>
</reference>
<dbReference type="PANTHER" id="PTHR43280">
    <property type="entry name" value="ARAC-FAMILY TRANSCRIPTIONAL REGULATOR"/>
    <property type="match status" value="1"/>
</dbReference>
<dbReference type="EMBL" id="FQYX01000061">
    <property type="protein sequence ID" value="SHJ93131.1"/>
    <property type="molecule type" value="Genomic_DNA"/>
</dbReference>
<dbReference type="SUPFAM" id="SSF46689">
    <property type="entry name" value="Homeodomain-like"/>
    <property type="match status" value="1"/>
</dbReference>
<gene>
    <name evidence="6" type="ORF">SAMN04487911_1616</name>
</gene>
<dbReference type="AlphaFoldDB" id="A0A1M6NBR3"/>
<evidence type="ECO:0000256" key="1">
    <source>
        <dbReference type="ARBA" id="ARBA00023015"/>
    </source>
</evidence>
<feature type="transmembrane region" description="Helical" evidence="4">
    <location>
        <begin position="6"/>
        <end position="28"/>
    </location>
</feature>
<name>A0A1M6NBR3_9FLAO</name>
<dbReference type="Gene3D" id="1.10.10.60">
    <property type="entry name" value="Homeodomain-like"/>
    <property type="match status" value="1"/>
</dbReference>
<dbReference type="RefSeq" id="WP_072766080.1">
    <property type="nucleotide sequence ID" value="NZ_FQYX01000061.1"/>
</dbReference>
<dbReference type="GO" id="GO:0043565">
    <property type="term" value="F:sequence-specific DNA binding"/>
    <property type="evidence" value="ECO:0007669"/>
    <property type="project" value="InterPro"/>
</dbReference>
<dbReference type="GO" id="GO:0003700">
    <property type="term" value="F:DNA-binding transcription factor activity"/>
    <property type="evidence" value="ECO:0007669"/>
    <property type="project" value="InterPro"/>
</dbReference>
<evidence type="ECO:0000313" key="6">
    <source>
        <dbReference type="EMBL" id="SHJ93131.1"/>
    </source>
</evidence>
<feature type="transmembrane region" description="Helical" evidence="4">
    <location>
        <begin position="180"/>
        <end position="201"/>
    </location>
</feature>
<keyword evidence="4" id="KW-0812">Transmembrane</keyword>
<keyword evidence="7" id="KW-1185">Reference proteome</keyword>
<feature type="domain" description="HTH araC/xylS-type" evidence="5">
    <location>
        <begin position="265"/>
        <end position="372"/>
    </location>
</feature>
<evidence type="ECO:0000256" key="2">
    <source>
        <dbReference type="ARBA" id="ARBA00023125"/>
    </source>
</evidence>
<dbReference type="InterPro" id="IPR018060">
    <property type="entry name" value="HTH_AraC"/>
</dbReference>
<feature type="transmembrane region" description="Helical" evidence="4">
    <location>
        <begin position="213"/>
        <end position="230"/>
    </location>
</feature>
<organism evidence="6 7">
    <name type="scientific">Arenibacter nanhaiticus</name>
    <dbReference type="NCBI Taxonomy" id="558155"/>
    <lineage>
        <taxon>Bacteria</taxon>
        <taxon>Pseudomonadati</taxon>
        <taxon>Bacteroidota</taxon>
        <taxon>Flavobacteriia</taxon>
        <taxon>Flavobacteriales</taxon>
        <taxon>Flavobacteriaceae</taxon>
        <taxon>Arenibacter</taxon>
    </lineage>
</organism>
<accession>A0A1M6NBR3</accession>
<dbReference type="PROSITE" id="PS01124">
    <property type="entry name" value="HTH_ARAC_FAMILY_2"/>
    <property type="match status" value="1"/>
</dbReference>
<evidence type="ECO:0000256" key="3">
    <source>
        <dbReference type="ARBA" id="ARBA00023163"/>
    </source>
</evidence>
<dbReference type="InterPro" id="IPR009057">
    <property type="entry name" value="Homeodomain-like_sf"/>
</dbReference>
<keyword evidence="4" id="KW-0472">Membrane</keyword>
<evidence type="ECO:0000313" key="7">
    <source>
        <dbReference type="Proteomes" id="UP000184231"/>
    </source>
</evidence>
<protein>
    <submittedName>
        <fullName evidence="6">Helix-turn-helix domain-containing protein</fullName>
    </submittedName>
</protein>
<dbReference type="STRING" id="558155.SAMN04487911_1616"/>
<feature type="transmembrane region" description="Helical" evidence="4">
    <location>
        <begin position="137"/>
        <end position="159"/>
    </location>
</feature>
<dbReference type="Proteomes" id="UP000184231">
    <property type="component" value="Unassembled WGS sequence"/>
</dbReference>
<dbReference type="Pfam" id="PF12833">
    <property type="entry name" value="HTH_18"/>
    <property type="match status" value="1"/>
</dbReference>
<keyword evidence="1" id="KW-0805">Transcription regulation</keyword>
<keyword evidence="2" id="KW-0238">DNA-binding</keyword>